<dbReference type="SUPFAM" id="SSF75005">
    <property type="entry name" value="Arabinanase/levansucrase/invertase"/>
    <property type="match status" value="1"/>
</dbReference>
<organism evidence="10 11">
    <name type="scientific">Pelagicoccus albus</name>
    <dbReference type="NCBI Taxonomy" id="415222"/>
    <lineage>
        <taxon>Bacteria</taxon>
        <taxon>Pseudomonadati</taxon>
        <taxon>Verrucomicrobiota</taxon>
        <taxon>Opitutia</taxon>
        <taxon>Puniceicoccales</taxon>
        <taxon>Pelagicoccaceae</taxon>
        <taxon>Pelagicoccus</taxon>
    </lineage>
</organism>
<dbReference type="PIRSF" id="PIRSF026534">
    <property type="entry name" value="Endo_alpha-L-arabinosidase"/>
    <property type="match status" value="1"/>
</dbReference>
<feature type="active site" description="Proton acceptor" evidence="6">
    <location>
        <position position="43"/>
    </location>
</feature>
<evidence type="ECO:0000256" key="9">
    <source>
        <dbReference type="SAM" id="SignalP"/>
    </source>
</evidence>
<dbReference type="InterPro" id="IPR006710">
    <property type="entry name" value="Glyco_hydro_43"/>
</dbReference>
<keyword evidence="3 5" id="KW-0378">Hydrolase</keyword>
<feature type="binding site" evidence="7">
    <location>
        <position position="120"/>
    </location>
    <ligand>
        <name>substrate</name>
    </ligand>
</feature>
<dbReference type="PANTHER" id="PTHR43301:SF3">
    <property type="entry name" value="ARABINAN ENDO-1,5-ALPHA-L-ARABINOSIDASE A-RELATED"/>
    <property type="match status" value="1"/>
</dbReference>
<evidence type="ECO:0000256" key="6">
    <source>
        <dbReference type="PIRSR" id="PIRSR026534-1"/>
    </source>
</evidence>
<dbReference type="RefSeq" id="WP_185661190.1">
    <property type="nucleotide sequence ID" value="NZ_CAWPOO010000012.1"/>
</dbReference>
<evidence type="ECO:0000256" key="4">
    <source>
        <dbReference type="ARBA" id="ARBA00023295"/>
    </source>
</evidence>
<dbReference type="AlphaFoldDB" id="A0A7X1EB26"/>
<evidence type="ECO:0000256" key="5">
    <source>
        <dbReference type="PIRNR" id="PIRNR026534"/>
    </source>
</evidence>
<feature type="site" description="Important for catalytic activity, responsible for pKa modulation of the active site Glu and correct orientation of both the proton donor and substrate" evidence="8">
    <location>
        <position position="163"/>
    </location>
</feature>
<feature type="site" description="Important for substrate recognition" evidence="8">
    <location>
        <position position="302"/>
    </location>
</feature>
<reference evidence="10 11" key="1">
    <citation type="submission" date="2020-07" db="EMBL/GenBank/DDBJ databases">
        <authorList>
            <person name="Feng X."/>
        </authorList>
    </citation>
    <scope>NUCLEOTIDE SEQUENCE [LARGE SCALE GENOMIC DNA]</scope>
    <source>
        <strain evidence="10 11">JCM23202</strain>
    </source>
</reference>
<keyword evidence="11" id="KW-1185">Reference proteome</keyword>
<evidence type="ECO:0000256" key="7">
    <source>
        <dbReference type="PIRSR" id="PIRSR026534-2"/>
    </source>
</evidence>
<evidence type="ECO:0000256" key="8">
    <source>
        <dbReference type="PIRSR" id="PIRSR026534-3"/>
    </source>
</evidence>
<evidence type="ECO:0000313" key="11">
    <source>
        <dbReference type="Proteomes" id="UP000526501"/>
    </source>
</evidence>
<accession>A0A7X1EB26</accession>
<keyword evidence="4 5" id="KW-0326">Glycosidase</keyword>
<name>A0A7X1EB26_9BACT</name>
<dbReference type="InterPro" id="IPR023296">
    <property type="entry name" value="Glyco_hydro_beta-prop_sf"/>
</dbReference>
<comment type="similarity">
    <text evidence="2 5">Belongs to the glycosyl hydrolase 43 family.</text>
</comment>
<sequence length="349" mass="38992">MNRFFKSLLFVCGFSVLASCHADEPADVSEAVNLLPHDVVAHDPVIIKDGETFYLFTTGPGVTVWKSEDLKRWTMQGPIFDPVPEWTNKEVAGFQGHMWAPDISYHDGKFYLYYSVSTFGKNNSCIGLATNTTLDPENPSFKWVDEGIVVQSKPDRDDWNAIDPNLILDEDGTPYLAFGSFWSGLKIAELNADMTRIVEPEVEPLPLASRVKAFETLESGETISVAGNTAIEGPFIYKRGQYFYLFASIDFCCRGLDSTYRMIYGRSEDVLGPYVDKQGHALLDGGGSLLKSGDERWQGVGHNAVCELDGVEYVIFHGYDGNTERGLPKLHIEALNWTEDGWPELTEQE</sequence>
<dbReference type="InterPro" id="IPR050727">
    <property type="entry name" value="GH43_arabinanases"/>
</dbReference>
<feature type="signal peptide" evidence="9">
    <location>
        <begin position="1"/>
        <end position="22"/>
    </location>
</feature>
<protein>
    <submittedName>
        <fullName evidence="10">Family 43 glycosylhydrolase</fullName>
    </submittedName>
</protein>
<comment type="pathway">
    <text evidence="1 5">Glycan metabolism; L-arabinan degradation.</text>
</comment>
<dbReference type="InterPro" id="IPR016840">
    <property type="entry name" value="Glyco_hydro_43_endo_a_Ara-ase"/>
</dbReference>
<dbReference type="GO" id="GO:0046558">
    <property type="term" value="F:arabinan endo-1,5-alpha-L-arabinosidase activity"/>
    <property type="evidence" value="ECO:0007669"/>
    <property type="project" value="InterPro"/>
</dbReference>
<feature type="chain" id="PRO_5031038680" evidence="9">
    <location>
        <begin position="23"/>
        <end position="349"/>
    </location>
</feature>
<dbReference type="PROSITE" id="PS51257">
    <property type="entry name" value="PROKAR_LIPOPROTEIN"/>
    <property type="match status" value="1"/>
</dbReference>
<proteinExistence type="inferred from homology"/>
<dbReference type="Pfam" id="PF04616">
    <property type="entry name" value="Glyco_hydro_43"/>
    <property type="match status" value="1"/>
</dbReference>
<feature type="binding site" evidence="7">
    <location>
        <begin position="160"/>
        <end position="163"/>
    </location>
    <ligand>
        <name>substrate</name>
    </ligand>
</feature>
<evidence type="ECO:0000256" key="3">
    <source>
        <dbReference type="ARBA" id="ARBA00022801"/>
    </source>
</evidence>
<evidence type="ECO:0000256" key="1">
    <source>
        <dbReference type="ARBA" id="ARBA00004834"/>
    </source>
</evidence>
<comment type="caution">
    <text evidence="10">The sequence shown here is derived from an EMBL/GenBank/DDBJ whole genome shotgun (WGS) entry which is preliminary data.</text>
</comment>
<dbReference type="PANTHER" id="PTHR43301">
    <property type="entry name" value="ARABINAN ENDO-1,5-ALPHA-L-ARABINOSIDASE"/>
    <property type="match status" value="1"/>
</dbReference>
<gene>
    <name evidence="10" type="ORF">H5P27_14920</name>
</gene>
<evidence type="ECO:0000256" key="2">
    <source>
        <dbReference type="ARBA" id="ARBA00009865"/>
    </source>
</evidence>
<dbReference type="Proteomes" id="UP000526501">
    <property type="component" value="Unassembled WGS sequence"/>
</dbReference>
<keyword evidence="9" id="KW-0732">Signal</keyword>
<feature type="binding site" evidence="7">
    <location>
        <position position="43"/>
    </location>
    <ligand>
        <name>substrate</name>
    </ligand>
</feature>
<evidence type="ECO:0000313" key="10">
    <source>
        <dbReference type="EMBL" id="MBC2607342.1"/>
    </source>
</evidence>
<feature type="binding site" evidence="7">
    <location>
        <begin position="180"/>
        <end position="182"/>
    </location>
    <ligand>
        <name>substrate</name>
    </ligand>
</feature>
<dbReference type="EMBL" id="JACHVC010000012">
    <property type="protein sequence ID" value="MBC2607342.1"/>
    <property type="molecule type" value="Genomic_DNA"/>
</dbReference>
<feature type="active site" description="Proton donor" evidence="6">
    <location>
        <position position="232"/>
    </location>
</feature>
<dbReference type="Gene3D" id="2.115.10.20">
    <property type="entry name" value="Glycosyl hydrolase domain, family 43"/>
    <property type="match status" value="1"/>
</dbReference>
<dbReference type="UniPathway" id="UPA00667"/>
<dbReference type="GO" id="GO:0031222">
    <property type="term" value="P:arabinan catabolic process"/>
    <property type="evidence" value="ECO:0007669"/>
    <property type="project" value="UniProtKB-UniPathway"/>
</dbReference>